<dbReference type="GO" id="GO:0009306">
    <property type="term" value="P:protein secretion"/>
    <property type="evidence" value="ECO:0007669"/>
    <property type="project" value="InterPro"/>
</dbReference>
<dbReference type="AlphaFoldDB" id="A0A5B1BMK9"/>
<name>A0A5B1BMK9_MYCSI</name>
<accession>A0A5B1BMK9</accession>
<dbReference type="RefSeq" id="WP_149654318.1">
    <property type="nucleotide sequence ID" value="NZ_VTZN01000070.1"/>
</dbReference>
<gene>
    <name evidence="1" type="ORF">F0Q45_12860</name>
</gene>
<dbReference type="EMBL" id="VTZN01000070">
    <property type="protein sequence ID" value="KAA1249847.1"/>
    <property type="molecule type" value="Genomic_DNA"/>
</dbReference>
<evidence type="ECO:0000313" key="1">
    <source>
        <dbReference type="EMBL" id="KAA1249847.1"/>
    </source>
</evidence>
<sequence>MTGSLQVQPEFLSVLAAHHDNAAADAASATARAAGLSESVAITHGSYCSQFNTTLHMYEATRNALGSSLHAAGTDLANALRSAAHAYLDADETWGEALNSWLT</sequence>
<keyword evidence="2" id="KW-1185">Reference proteome</keyword>
<dbReference type="InterPro" id="IPR022536">
    <property type="entry name" value="EspC"/>
</dbReference>
<comment type="caution">
    <text evidence="1">The sequence shown here is derived from an EMBL/GenBank/DDBJ whole genome shotgun (WGS) entry which is preliminary data.</text>
</comment>
<evidence type="ECO:0000313" key="2">
    <source>
        <dbReference type="Proteomes" id="UP000324701"/>
    </source>
</evidence>
<organism evidence="1 2">
    <name type="scientific">Mycobacterium simiae</name>
    <name type="common">Mycobacterium habana</name>
    <dbReference type="NCBI Taxonomy" id="1784"/>
    <lineage>
        <taxon>Bacteria</taxon>
        <taxon>Bacillati</taxon>
        <taxon>Actinomycetota</taxon>
        <taxon>Actinomycetes</taxon>
        <taxon>Mycobacteriales</taxon>
        <taxon>Mycobacteriaceae</taxon>
        <taxon>Mycobacterium</taxon>
        <taxon>Mycobacterium simiae complex</taxon>
    </lineage>
</organism>
<dbReference type="OrthoDB" id="4734983at2"/>
<dbReference type="Proteomes" id="UP000324701">
    <property type="component" value="Unassembled WGS sequence"/>
</dbReference>
<protein>
    <submittedName>
        <fullName evidence="1">ESX-1 secretion-associated protein</fullName>
    </submittedName>
</protein>
<dbReference type="Pfam" id="PF10824">
    <property type="entry name" value="T7SS_ESX_EspC"/>
    <property type="match status" value="1"/>
</dbReference>
<reference evidence="1 2" key="1">
    <citation type="submission" date="2019-09" db="EMBL/GenBank/DDBJ databases">
        <title>Report of infection by Mycobacterium simiae a patient suffering from pulmonary tuberculosis.</title>
        <authorList>
            <person name="Mohanty P.S."/>
            <person name="Bansal A.K."/>
            <person name="Singh H."/>
            <person name="Sharma S."/>
            <person name="Patil S.A."/>
            <person name="Upadhaya P."/>
            <person name="Singh P.K."/>
            <person name="Kumar D."/>
            <person name="Kumar S."/>
            <person name="Singh R.K."/>
            <person name="Chaudhary B."/>
        </authorList>
    </citation>
    <scope>NUCLEOTIDE SEQUENCE [LARGE SCALE GENOMIC DNA]</scope>
    <source>
        <strain evidence="1 2">JAL-560-SIM</strain>
    </source>
</reference>
<proteinExistence type="predicted"/>